<evidence type="ECO:0000256" key="2">
    <source>
        <dbReference type="ARBA" id="ARBA00022741"/>
    </source>
</evidence>
<dbReference type="GO" id="GO:0019563">
    <property type="term" value="P:glycerol catabolic process"/>
    <property type="evidence" value="ECO:0007669"/>
    <property type="project" value="TreeGrafter"/>
</dbReference>
<organism evidence="7 8">
    <name type="scientific">Aquimarina algicola</name>
    <dbReference type="NCBI Taxonomy" id="2589995"/>
    <lineage>
        <taxon>Bacteria</taxon>
        <taxon>Pseudomonadati</taxon>
        <taxon>Bacteroidota</taxon>
        <taxon>Flavobacteriia</taxon>
        <taxon>Flavobacteriales</taxon>
        <taxon>Flavobacteriaceae</taxon>
        <taxon>Aquimarina</taxon>
    </lineage>
</organism>
<keyword evidence="4" id="KW-0067">ATP-binding</keyword>
<dbReference type="PANTHER" id="PTHR28629">
    <property type="entry name" value="TRIOKINASE/FMN CYCLASE"/>
    <property type="match status" value="1"/>
</dbReference>
<evidence type="ECO:0000259" key="5">
    <source>
        <dbReference type="PROSITE" id="PS51480"/>
    </source>
</evidence>
<keyword evidence="1" id="KW-0808">Transferase</keyword>
<dbReference type="SUPFAM" id="SSF101473">
    <property type="entry name" value="DhaL-like"/>
    <property type="match status" value="1"/>
</dbReference>
<evidence type="ECO:0000256" key="1">
    <source>
        <dbReference type="ARBA" id="ARBA00022679"/>
    </source>
</evidence>
<dbReference type="FunFam" id="3.40.50.10440:FF:000001">
    <property type="entry name" value="Dihydroxyacetone kinase, DhaK subunit"/>
    <property type="match status" value="1"/>
</dbReference>
<dbReference type="FunFam" id="1.25.40.340:FF:000002">
    <property type="entry name" value="Dihydroxyacetone kinase, L subunit"/>
    <property type="match status" value="1"/>
</dbReference>
<dbReference type="OrthoDB" id="9806345at2"/>
<comment type="caution">
    <text evidence="7">The sequence shown here is derived from an EMBL/GenBank/DDBJ whole genome shotgun (WGS) entry which is preliminary data.</text>
</comment>
<dbReference type="GO" id="GO:0005524">
    <property type="term" value="F:ATP binding"/>
    <property type="evidence" value="ECO:0007669"/>
    <property type="project" value="UniProtKB-KW"/>
</dbReference>
<evidence type="ECO:0000313" key="8">
    <source>
        <dbReference type="Proteomes" id="UP000315540"/>
    </source>
</evidence>
<dbReference type="Gene3D" id="3.30.1180.20">
    <property type="entry name" value="Dihydroxyacetone kinase, domain 2"/>
    <property type="match status" value="1"/>
</dbReference>
<gene>
    <name evidence="7" type="ORF">FHK87_05550</name>
</gene>
<keyword evidence="2" id="KW-0547">Nucleotide-binding</keyword>
<evidence type="ECO:0000313" key="7">
    <source>
        <dbReference type="EMBL" id="TPN87057.1"/>
    </source>
</evidence>
<accession>A0A504J877</accession>
<dbReference type="InterPro" id="IPR004007">
    <property type="entry name" value="DhaL_dom"/>
</dbReference>
<keyword evidence="8" id="KW-1185">Reference proteome</keyword>
<dbReference type="RefSeq" id="WP_140591137.1">
    <property type="nucleotide sequence ID" value="NZ_VFWZ01000002.1"/>
</dbReference>
<protein>
    <submittedName>
        <fullName evidence="7">DAK2 domain-containing protein</fullName>
    </submittedName>
</protein>
<feature type="domain" description="DhaK" evidence="6">
    <location>
        <begin position="7"/>
        <end position="323"/>
    </location>
</feature>
<proteinExistence type="predicted"/>
<sequence length="548" mass="58470">MKRFFNESKQVVTEAIDGELRLTGTQNLTRADGFPSRKFVVRGDWDKSKVAIISGGGAGHEPAHLGFIGKGMLTAAISGEVFASPSVEAVLACILHVTGDAGCLLIVKNYTGDRLNFGLAAERAKKMGKKVEMVVVQDDIAIADAPQPRGIAGTLFVHKIAGYLSEKGSSLEEIKQKAEETAQNSFSLGLAISTCTLPGKELTVTDAPAELGLGIHGEPGLEKVDFKGGKEAVAMVLSRLFAETKPEENYALLINNLGAVTPLEMSIIANEVLTSRYKDQIEFIIGPALLMTSLNMYGFSFSLMKLTEENKEMLLAPVEPKSWPGVIKPLEPKIFDISYLQLRKTFEPSMNPKVEDYLQTICASLINAEEHLNNLDKQIGDGDTGSTFAAGANGIIDLLNSKSLPLNDTGDLLVAIGELLASHMGGSSGVLSSIMLTNAGACVSKGNDLDVALKSGVKMMMKYGGAKLGSRTMIDALLPAVEKLKDMDLEAAALAAREGANSTAKMEKAESGRSSYLRSESLKDVVDPGAEAIAILFESIALKLKYKH</sequence>
<dbReference type="AlphaFoldDB" id="A0A504J877"/>
<dbReference type="GO" id="GO:0005829">
    <property type="term" value="C:cytosol"/>
    <property type="evidence" value="ECO:0007669"/>
    <property type="project" value="TreeGrafter"/>
</dbReference>
<dbReference type="Pfam" id="PF02733">
    <property type="entry name" value="Dak1"/>
    <property type="match status" value="1"/>
</dbReference>
<reference evidence="7 8" key="1">
    <citation type="submission" date="2019-06" db="EMBL/GenBank/DDBJ databases">
        <authorList>
            <person name="Meng X."/>
        </authorList>
    </citation>
    <scope>NUCLEOTIDE SEQUENCE [LARGE SCALE GENOMIC DNA]</scope>
    <source>
        <strain evidence="7 8">M625</strain>
    </source>
</reference>
<dbReference type="Proteomes" id="UP000315540">
    <property type="component" value="Unassembled WGS sequence"/>
</dbReference>
<dbReference type="InterPro" id="IPR004006">
    <property type="entry name" value="DhaK_dom"/>
</dbReference>
<evidence type="ECO:0000256" key="4">
    <source>
        <dbReference type="ARBA" id="ARBA00022840"/>
    </source>
</evidence>
<dbReference type="InterPro" id="IPR050861">
    <property type="entry name" value="Dihydroxyacetone_Kinase"/>
</dbReference>
<dbReference type="SMART" id="SM01120">
    <property type="entry name" value="Dak2"/>
    <property type="match status" value="1"/>
</dbReference>
<dbReference type="PROSITE" id="PS51480">
    <property type="entry name" value="DHAL"/>
    <property type="match status" value="1"/>
</dbReference>
<evidence type="ECO:0000256" key="3">
    <source>
        <dbReference type="ARBA" id="ARBA00022777"/>
    </source>
</evidence>
<evidence type="ECO:0000259" key="6">
    <source>
        <dbReference type="PROSITE" id="PS51481"/>
    </source>
</evidence>
<dbReference type="Pfam" id="PF02734">
    <property type="entry name" value="Dak2"/>
    <property type="match status" value="1"/>
</dbReference>
<dbReference type="Gene3D" id="1.25.40.340">
    <property type="match status" value="1"/>
</dbReference>
<dbReference type="SUPFAM" id="SSF82549">
    <property type="entry name" value="DAK1/DegV-like"/>
    <property type="match status" value="1"/>
</dbReference>
<dbReference type="EMBL" id="VFWZ01000002">
    <property type="protein sequence ID" value="TPN87057.1"/>
    <property type="molecule type" value="Genomic_DNA"/>
</dbReference>
<keyword evidence="3" id="KW-0418">Kinase</keyword>
<dbReference type="Gene3D" id="3.40.50.10440">
    <property type="entry name" value="Dihydroxyacetone kinase, domain 1"/>
    <property type="match status" value="1"/>
</dbReference>
<name>A0A504J877_9FLAO</name>
<feature type="domain" description="DhaL" evidence="5">
    <location>
        <begin position="352"/>
        <end position="542"/>
    </location>
</feature>
<dbReference type="PANTHER" id="PTHR28629:SF4">
    <property type="entry name" value="TRIOKINASE_FMN CYCLASE"/>
    <property type="match status" value="1"/>
</dbReference>
<dbReference type="PROSITE" id="PS51481">
    <property type="entry name" value="DHAK"/>
    <property type="match status" value="1"/>
</dbReference>
<dbReference type="InterPro" id="IPR036117">
    <property type="entry name" value="DhaL_dom_sf"/>
</dbReference>
<dbReference type="GO" id="GO:0004371">
    <property type="term" value="F:glycerone kinase activity"/>
    <property type="evidence" value="ECO:0007669"/>
    <property type="project" value="InterPro"/>
</dbReference>